<keyword evidence="1" id="KW-0472">Membrane</keyword>
<evidence type="ECO:0000256" key="1">
    <source>
        <dbReference type="SAM" id="Phobius"/>
    </source>
</evidence>
<evidence type="ECO:0000313" key="2">
    <source>
        <dbReference type="EMBL" id="KKD56808.1"/>
    </source>
</evidence>
<evidence type="ECO:0000313" key="3">
    <source>
        <dbReference type="Proteomes" id="UP000243478"/>
    </source>
</evidence>
<organism evidence="2 3">
    <name type="scientific">Stenotrophomonas maltophilia</name>
    <name type="common">Pseudomonas maltophilia</name>
    <name type="synonym">Xanthomonas maltophilia</name>
    <dbReference type="NCBI Taxonomy" id="40324"/>
    <lineage>
        <taxon>Bacteria</taxon>
        <taxon>Pseudomonadati</taxon>
        <taxon>Pseudomonadota</taxon>
        <taxon>Gammaproteobacteria</taxon>
        <taxon>Lysobacterales</taxon>
        <taxon>Lysobacteraceae</taxon>
        <taxon>Stenotrophomonas</taxon>
        <taxon>Stenotrophomonas maltophilia group</taxon>
    </lineage>
</organism>
<keyword evidence="1" id="KW-0812">Transmembrane</keyword>
<dbReference type="EMBL" id="JZRZ01000030">
    <property type="protein sequence ID" value="KKD56808.1"/>
    <property type="molecule type" value="Genomic_DNA"/>
</dbReference>
<feature type="transmembrane region" description="Helical" evidence="1">
    <location>
        <begin position="29"/>
        <end position="47"/>
    </location>
</feature>
<feature type="transmembrane region" description="Helical" evidence="1">
    <location>
        <begin position="59"/>
        <end position="80"/>
    </location>
</feature>
<protein>
    <submittedName>
        <fullName evidence="2">Membrane protein</fullName>
    </submittedName>
</protein>
<comment type="caution">
    <text evidence="2">The sequence shown here is derived from an EMBL/GenBank/DDBJ whole genome shotgun (WGS) entry which is preliminary data.</text>
</comment>
<sequence length="88" mass="9662">MKKVLYFAFALMALPRLYDFVFHAGHVHDLVAAAGFAVLLVGCLWDERARRACPPVARLRYRANAAATCGAVVVLVALLMEGRSSAEW</sequence>
<accession>A0A0F5ZM94</accession>
<reference evidence="2 3" key="1">
    <citation type="submission" date="2015-03" db="EMBL/GenBank/DDBJ databases">
        <title>Draft genome of Stenotrophomonas maltophila isolated from urine specimen.</title>
        <authorList>
            <person name="Murugan N."/>
            <person name="Malathi J."/>
            <person name="Umashankar V."/>
            <person name="Madhavan H."/>
        </authorList>
    </citation>
    <scope>NUCLEOTIDE SEQUENCE [LARGE SCALE GENOMIC DNA]</scope>
    <source>
        <strain evidence="2 3">JMNMN1</strain>
    </source>
</reference>
<gene>
    <name evidence="2" type="ORF">VM57_19050</name>
</gene>
<keyword evidence="1" id="KW-1133">Transmembrane helix</keyword>
<proteinExistence type="predicted"/>
<name>A0A0F5ZM94_STEMA</name>
<dbReference type="Proteomes" id="UP000243478">
    <property type="component" value="Unassembled WGS sequence"/>
</dbReference>
<dbReference type="PATRIC" id="fig|40324.63.peg.7071"/>
<dbReference type="AlphaFoldDB" id="A0A0F5ZM94"/>